<feature type="region of interest" description="Disordered" evidence="1">
    <location>
        <begin position="104"/>
        <end position="153"/>
    </location>
</feature>
<name>A0AAN7VHY2_9COLE</name>
<dbReference type="AlphaFoldDB" id="A0AAN7VHY2"/>
<proteinExistence type="predicted"/>
<evidence type="ECO:0000256" key="1">
    <source>
        <dbReference type="SAM" id="MobiDB-lite"/>
    </source>
</evidence>
<feature type="compositionally biased region" description="Basic and acidic residues" evidence="1">
    <location>
        <begin position="122"/>
        <end position="141"/>
    </location>
</feature>
<keyword evidence="3" id="KW-1185">Reference proteome</keyword>
<gene>
    <name evidence="2" type="ORF">RI129_007529</name>
</gene>
<sequence length="153" mass="17167">MTKLKMLRNISCCCSNHPLESEFNTKCNCCKCKTKVKGKFGLAWVTETEEGKTAPVGWQVEFIDTPSRVFQKCQDLTEWIKSPPIAYCSCSCNCHLNCGCNGEKTTKSDSADKCSSALSLSESKKKTSPDSSRERIVERAKPSRKRINRKRAN</sequence>
<feature type="compositionally biased region" description="Basic residues" evidence="1">
    <location>
        <begin position="142"/>
        <end position="153"/>
    </location>
</feature>
<evidence type="ECO:0000313" key="3">
    <source>
        <dbReference type="Proteomes" id="UP001329430"/>
    </source>
</evidence>
<dbReference type="Proteomes" id="UP001329430">
    <property type="component" value="Chromosome 5"/>
</dbReference>
<comment type="caution">
    <text evidence="2">The sequence shown here is derived from an EMBL/GenBank/DDBJ whole genome shotgun (WGS) entry which is preliminary data.</text>
</comment>
<evidence type="ECO:0000313" key="2">
    <source>
        <dbReference type="EMBL" id="KAK5643684.1"/>
    </source>
</evidence>
<protein>
    <submittedName>
        <fullName evidence="2">Uncharacterized protein</fullName>
    </submittedName>
</protein>
<organism evidence="2 3">
    <name type="scientific">Pyrocoelia pectoralis</name>
    <dbReference type="NCBI Taxonomy" id="417401"/>
    <lineage>
        <taxon>Eukaryota</taxon>
        <taxon>Metazoa</taxon>
        <taxon>Ecdysozoa</taxon>
        <taxon>Arthropoda</taxon>
        <taxon>Hexapoda</taxon>
        <taxon>Insecta</taxon>
        <taxon>Pterygota</taxon>
        <taxon>Neoptera</taxon>
        <taxon>Endopterygota</taxon>
        <taxon>Coleoptera</taxon>
        <taxon>Polyphaga</taxon>
        <taxon>Elateriformia</taxon>
        <taxon>Elateroidea</taxon>
        <taxon>Lampyridae</taxon>
        <taxon>Lampyrinae</taxon>
        <taxon>Pyrocoelia</taxon>
    </lineage>
</organism>
<dbReference type="EMBL" id="JAVRBK010000005">
    <property type="protein sequence ID" value="KAK5643684.1"/>
    <property type="molecule type" value="Genomic_DNA"/>
</dbReference>
<accession>A0AAN7VHY2</accession>
<reference evidence="2 3" key="1">
    <citation type="journal article" date="2024" name="Insects">
        <title>An Improved Chromosome-Level Genome Assembly of the Firefly Pyrocoelia pectoralis.</title>
        <authorList>
            <person name="Fu X."/>
            <person name="Meyer-Rochow V.B."/>
            <person name="Ballantyne L."/>
            <person name="Zhu X."/>
        </authorList>
    </citation>
    <scope>NUCLEOTIDE SEQUENCE [LARGE SCALE GENOMIC DNA]</scope>
    <source>
        <strain evidence="2">XCY_ONT2</strain>
    </source>
</reference>